<gene>
    <name evidence="1" type="ORF">HCT48_04960</name>
</gene>
<organism evidence="1 2">
    <name type="scientific">Entomospira culicis</name>
    <dbReference type="NCBI Taxonomy" id="2719989"/>
    <lineage>
        <taxon>Bacteria</taxon>
        <taxon>Pseudomonadati</taxon>
        <taxon>Spirochaetota</taxon>
        <taxon>Spirochaetia</taxon>
        <taxon>Spirochaetales</taxon>
        <taxon>Spirochaetaceae</taxon>
        <taxon>Entomospira</taxon>
    </lineage>
</organism>
<name>A0A968GKL7_9SPIO</name>
<accession>A0A968GKL7</accession>
<protein>
    <submittedName>
        <fullName evidence="1">Uncharacterized protein</fullName>
    </submittedName>
</protein>
<reference evidence="1" key="1">
    <citation type="submission" date="2020-03" db="EMBL/GenBank/DDBJ databases">
        <title>Spirochaetal bacteria isolated from arthropods constitute a novel genus Entomospira genus novum within the order Spirochaetales.</title>
        <authorList>
            <person name="Grana-Miraglia L."/>
            <person name="Sikutova S."/>
            <person name="Fingerle V."/>
            <person name="Sing A."/>
            <person name="Castillo-Ramirez S."/>
            <person name="Margos G."/>
            <person name="Rudolf I."/>
        </authorList>
    </citation>
    <scope>NUCLEOTIDE SEQUENCE</scope>
    <source>
        <strain evidence="1">BR149</strain>
    </source>
</reference>
<keyword evidence="2" id="KW-1185">Reference proteome</keyword>
<evidence type="ECO:0000313" key="2">
    <source>
        <dbReference type="Proteomes" id="UP000778951"/>
    </source>
</evidence>
<dbReference type="Proteomes" id="UP000778951">
    <property type="component" value="Unassembled WGS sequence"/>
</dbReference>
<comment type="caution">
    <text evidence="1">The sequence shown here is derived from an EMBL/GenBank/DDBJ whole genome shotgun (WGS) entry which is preliminary data.</text>
</comment>
<dbReference type="RefSeq" id="WP_167695652.1">
    <property type="nucleotide sequence ID" value="NZ_JAATLL010000003.1"/>
</dbReference>
<evidence type="ECO:0000313" key="1">
    <source>
        <dbReference type="EMBL" id="NIZ69565.1"/>
    </source>
</evidence>
<dbReference type="AlphaFoldDB" id="A0A968GKL7"/>
<dbReference type="EMBL" id="JAATLM010000001">
    <property type="protein sequence ID" value="NIZ69565.1"/>
    <property type="molecule type" value="Genomic_DNA"/>
</dbReference>
<sequence length="181" mass="20270">MTKYLAILLVLCTPLSLWAEASIEILGWSTSGKLALQIVHENPFNGYDASYLLVNLLDDEVIVQFDVMNKDNSAEHAKNLLTRQWQAPFQIQMTQHQIRPAGNHALRATFSAAGKSFSLAHEAHQLILRQGKSQKIVAQNLAHNAELIASYLSPHESRIAIIVKEHQRIRILGSNLLVGFR</sequence>
<proteinExistence type="predicted"/>